<dbReference type="OrthoDB" id="9790002at2"/>
<evidence type="ECO:0000256" key="6">
    <source>
        <dbReference type="SAM" id="MobiDB-lite"/>
    </source>
</evidence>
<feature type="compositionally biased region" description="Acidic residues" evidence="6">
    <location>
        <begin position="185"/>
        <end position="200"/>
    </location>
</feature>
<keyword evidence="2 5" id="KW-0694">RNA-binding</keyword>
<organism evidence="9 10">
    <name type="scientific">Fictibacillus macauensis ZFHKF-1</name>
    <dbReference type="NCBI Taxonomy" id="1196324"/>
    <lineage>
        <taxon>Bacteria</taxon>
        <taxon>Bacillati</taxon>
        <taxon>Bacillota</taxon>
        <taxon>Bacilli</taxon>
        <taxon>Bacillales</taxon>
        <taxon>Fictibacillaceae</taxon>
        <taxon>Fictibacillus</taxon>
    </lineage>
</organism>
<dbReference type="PATRIC" id="fig|1196324.3.peg.3418"/>
<dbReference type="Gene3D" id="2.170.120.20">
    <property type="entry name" value="Ribosomal protein L25, beta domain"/>
    <property type="match status" value="1"/>
</dbReference>
<feature type="domain" description="Large ribosomal subunit protein bL25 L25" evidence="7">
    <location>
        <begin position="5"/>
        <end position="91"/>
    </location>
</feature>
<feature type="region of interest" description="Disordered" evidence="6">
    <location>
        <begin position="180"/>
        <end position="206"/>
    </location>
</feature>
<reference evidence="9 10" key="1">
    <citation type="journal article" date="2012" name="J. Bacteriol.">
        <title>Genome of Bacillus macauensis ZFHKF-1, a Long-Chain-Forming Bacterium.</title>
        <authorList>
            <person name="Cai L."/>
            <person name="Zhang T."/>
        </authorList>
    </citation>
    <scope>NUCLEOTIDE SEQUENCE [LARGE SCALE GENOMIC DNA]</scope>
    <source>
        <strain evidence="9 10">ZFHKF-1</strain>
    </source>
</reference>
<keyword evidence="1 5" id="KW-0699">rRNA-binding</keyword>
<keyword evidence="3 5" id="KW-0689">Ribosomal protein</keyword>
<dbReference type="eggNOG" id="COG1825">
    <property type="taxonomic scope" value="Bacteria"/>
</dbReference>
<dbReference type="NCBIfam" id="TIGR00731">
    <property type="entry name" value="bL25_bact_ctc"/>
    <property type="match status" value="1"/>
</dbReference>
<dbReference type="NCBIfam" id="NF004133">
    <property type="entry name" value="PRK05618.2-4"/>
    <property type="match status" value="1"/>
</dbReference>
<evidence type="ECO:0000313" key="9">
    <source>
        <dbReference type="EMBL" id="EIT84185.1"/>
    </source>
</evidence>
<dbReference type="AlphaFoldDB" id="I8UB67"/>
<dbReference type="RefSeq" id="WP_007203416.1">
    <property type="nucleotide sequence ID" value="NZ_AKKV01000038.1"/>
</dbReference>
<dbReference type="InterPro" id="IPR037121">
    <property type="entry name" value="Ribosomal_bL25_C"/>
</dbReference>
<proteinExistence type="inferred from homology"/>
<dbReference type="InterPro" id="IPR020057">
    <property type="entry name" value="Ribosomal_bL25_b-dom"/>
</dbReference>
<evidence type="ECO:0000256" key="3">
    <source>
        <dbReference type="ARBA" id="ARBA00022980"/>
    </source>
</evidence>
<gene>
    <name evidence="5" type="primary">rplY</name>
    <name evidence="5" type="synonym">ctc</name>
    <name evidence="9" type="ORF">A374_16718</name>
</gene>
<evidence type="ECO:0000256" key="5">
    <source>
        <dbReference type="HAMAP-Rule" id="MF_01334"/>
    </source>
</evidence>
<comment type="similarity">
    <text evidence="5">Belongs to the bacterial ribosomal protein bL25 family. CTC subfamily.</text>
</comment>
<evidence type="ECO:0000313" key="10">
    <source>
        <dbReference type="Proteomes" id="UP000004080"/>
    </source>
</evidence>
<evidence type="ECO:0000259" key="7">
    <source>
        <dbReference type="Pfam" id="PF01386"/>
    </source>
</evidence>
<dbReference type="HAMAP" id="MF_01334">
    <property type="entry name" value="Ribosomal_bL25_CTC"/>
    <property type="match status" value="1"/>
</dbReference>
<dbReference type="Pfam" id="PF14693">
    <property type="entry name" value="Ribosomal_TL5_C"/>
    <property type="match status" value="1"/>
</dbReference>
<dbReference type="GO" id="GO:0022625">
    <property type="term" value="C:cytosolic large ribosomal subunit"/>
    <property type="evidence" value="ECO:0007669"/>
    <property type="project" value="TreeGrafter"/>
</dbReference>
<dbReference type="SUPFAM" id="SSF50715">
    <property type="entry name" value="Ribosomal protein L25-like"/>
    <property type="match status" value="1"/>
</dbReference>
<name>I8UB67_9BACL</name>
<dbReference type="InterPro" id="IPR020930">
    <property type="entry name" value="Ribosomal_uL5_bac-type"/>
</dbReference>
<feature type="domain" description="Large ribosomal subunit protein bL25 beta" evidence="8">
    <location>
        <begin position="99"/>
        <end position="181"/>
    </location>
</feature>
<comment type="function">
    <text evidence="5">This is one of the proteins that binds to the 5S RNA in the ribosome where it forms part of the central protuberance.</text>
</comment>
<dbReference type="Gene3D" id="2.40.240.10">
    <property type="entry name" value="Ribosomal Protein L25, Chain P"/>
    <property type="match status" value="1"/>
</dbReference>
<evidence type="ECO:0000256" key="2">
    <source>
        <dbReference type="ARBA" id="ARBA00022884"/>
    </source>
</evidence>
<evidence type="ECO:0000259" key="8">
    <source>
        <dbReference type="Pfam" id="PF14693"/>
    </source>
</evidence>
<comment type="subunit">
    <text evidence="5">Part of the 50S ribosomal subunit; part of the 5S rRNA/L5/L18/L25 subcomplex. Contacts the 5S rRNA. Binds to the 5S rRNA independently of L5 and L18.</text>
</comment>
<dbReference type="InterPro" id="IPR029751">
    <property type="entry name" value="Ribosomal_L25_dom"/>
</dbReference>
<comment type="caution">
    <text evidence="9">The sequence shown here is derived from an EMBL/GenBank/DDBJ whole genome shotgun (WGS) entry which is preliminary data.</text>
</comment>
<dbReference type="InterPro" id="IPR001021">
    <property type="entry name" value="Ribosomal_bL25_long"/>
</dbReference>
<evidence type="ECO:0000256" key="1">
    <source>
        <dbReference type="ARBA" id="ARBA00022730"/>
    </source>
</evidence>
<sequence>MATQLKANKRQTEKRSYITQVRTEGNVPAVVYGNGIEAQPISVEEVEFIKVLRENGLNGVISLNTEGKTIPVMVQEVQHDRLKNEVRHVDFLVVDLKKEVEAEIPVNIVGDSPGVKEGGVLTRVLHTVTVKAKPNDLPEHIDVSIEKLGVGDSFLVNDLSKNSAYELISDGEEVILTVTPPTELSSEEEADEGNDSEPEVIGEAKE</sequence>
<evidence type="ECO:0000256" key="4">
    <source>
        <dbReference type="ARBA" id="ARBA00023274"/>
    </source>
</evidence>
<dbReference type="InterPro" id="IPR011035">
    <property type="entry name" value="Ribosomal_bL25/Gln-tRNA_synth"/>
</dbReference>
<accession>I8UB67</accession>
<keyword evidence="10" id="KW-1185">Reference proteome</keyword>
<dbReference type="InterPro" id="IPR020056">
    <property type="entry name" value="Rbsml_bL25/Gln-tRNA_synth_N"/>
</dbReference>
<dbReference type="PANTHER" id="PTHR33284:SF1">
    <property type="entry name" value="RIBOSOMAL PROTEIN L25_GLN-TRNA SYNTHETASE, ANTI-CODON-BINDING DOMAIN-CONTAINING PROTEIN"/>
    <property type="match status" value="1"/>
</dbReference>
<dbReference type="EMBL" id="AKKV01000038">
    <property type="protein sequence ID" value="EIT84185.1"/>
    <property type="molecule type" value="Genomic_DNA"/>
</dbReference>
<dbReference type="STRING" id="1196324.A374_16718"/>
<dbReference type="GO" id="GO:0006412">
    <property type="term" value="P:translation"/>
    <property type="evidence" value="ECO:0007669"/>
    <property type="project" value="UniProtKB-UniRule"/>
</dbReference>
<dbReference type="Pfam" id="PF01386">
    <property type="entry name" value="Ribosomal_L25p"/>
    <property type="match status" value="1"/>
</dbReference>
<dbReference type="Proteomes" id="UP000004080">
    <property type="component" value="Unassembled WGS sequence"/>
</dbReference>
<keyword evidence="4 5" id="KW-0687">Ribonucleoprotein</keyword>
<dbReference type="GO" id="GO:0008097">
    <property type="term" value="F:5S rRNA binding"/>
    <property type="evidence" value="ECO:0007669"/>
    <property type="project" value="InterPro"/>
</dbReference>
<dbReference type="CDD" id="cd00495">
    <property type="entry name" value="Ribosomal_L25_TL5_CTC"/>
    <property type="match status" value="1"/>
</dbReference>
<dbReference type="GO" id="GO:0003735">
    <property type="term" value="F:structural constituent of ribosome"/>
    <property type="evidence" value="ECO:0007669"/>
    <property type="project" value="InterPro"/>
</dbReference>
<dbReference type="PANTHER" id="PTHR33284">
    <property type="entry name" value="RIBOSOMAL PROTEIN L25/GLN-TRNA SYNTHETASE, ANTI-CODON-BINDING DOMAIN-CONTAINING PROTEIN"/>
    <property type="match status" value="1"/>
</dbReference>
<protein>
    <recommendedName>
        <fullName evidence="5">Large ribosomal subunit protein bL25</fullName>
    </recommendedName>
    <alternativeName>
        <fullName evidence="5">General stress protein CTC</fullName>
    </alternativeName>
</protein>